<reference evidence="1 2" key="1">
    <citation type="submission" date="2019-10" db="EMBL/GenBank/DDBJ databases">
        <authorList>
            <person name="Nie G."/>
            <person name="Ming H."/>
            <person name="Yi B."/>
        </authorList>
    </citation>
    <scope>NUCLEOTIDE SEQUENCE [LARGE SCALE GENOMIC DNA]</scope>
    <source>
        <strain evidence="1 2">CFH 90414</strain>
    </source>
</reference>
<name>A0A6I2F6H7_9MICO</name>
<organism evidence="1 2">
    <name type="scientific">Agromyces agglutinans</name>
    <dbReference type="NCBI Taxonomy" id="2662258"/>
    <lineage>
        <taxon>Bacteria</taxon>
        <taxon>Bacillati</taxon>
        <taxon>Actinomycetota</taxon>
        <taxon>Actinomycetes</taxon>
        <taxon>Micrococcales</taxon>
        <taxon>Microbacteriaceae</taxon>
        <taxon>Agromyces</taxon>
    </lineage>
</organism>
<evidence type="ECO:0000313" key="1">
    <source>
        <dbReference type="EMBL" id="MRG59901.1"/>
    </source>
</evidence>
<sequence>MSDAPVEDGSNEATREEQIRGILAQVREDVRMGHAHDEEALLRQRLDEAGIPIAEEDLRLYLE</sequence>
<dbReference type="AlphaFoldDB" id="A0A6I2F6H7"/>
<comment type="caution">
    <text evidence="1">The sequence shown here is derived from an EMBL/GenBank/DDBJ whole genome shotgun (WGS) entry which is preliminary data.</text>
</comment>
<protein>
    <submittedName>
        <fullName evidence="1">Uncharacterized protein</fullName>
    </submittedName>
</protein>
<dbReference type="EMBL" id="WJIF01000003">
    <property type="protein sequence ID" value="MRG59901.1"/>
    <property type="molecule type" value="Genomic_DNA"/>
</dbReference>
<gene>
    <name evidence="1" type="ORF">GE115_08465</name>
</gene>
<proteinExistence type="predicted"/>
<dbReference type="Proteomes" id="UP000431080">
    <property type="component" value="Unassembled WGS sequence"/>
</dbReference>
<evidence type="ECO:0000313" key="2">
    <source>
        <dbReference type="Proteomes" id="UP000431080"/>
    </source>
</evidence>
<accession>A0A6I2F6H7</accession>
<keyword evidence="2" id="KW-1185">Reference proteome</keyword>
<dbReference type="RefSeq" id="WP_153684307.1">
    <property type="nucleotide sequence ID" value="NZ_WJIF01000003.1"/>
</dbReference>